<dbReference type="Proteomes" id="UP001207918">
    <property type="component" value="Unassembled WGS sequence"/>
</dbReference>
<evidence type="ECO:0000313" key="4">
    <source>
        <dbReference type="Proteomes" id="UP001207918"/>
    </source>
</evidence>
<organism evidence="3 4">
    <name type="scientific">Fodinibius salsisoli</name>
    <dbReference type="NCBI Taxonomy" id="2820877"/>
    <lineage>
        <taxon>Bacteria</taxon>
        <taxon>Pseudomonadati</taxon>
        <taxon>Balneolota</taxon>
        <taxon>Balneolia</taxon>
        <taxon>Balneolales</taxon>
        <taxon>Balneolaceae</taxon>
        <taxon>Fodinibius</taxon>
    </lineage>
</organism>
<dbReference type="InterPro" id="IPR006076">
    <property type="entry name" value="FAD-dep_OxRdtase"/>
</dbReference>
<dbReference type="PANTHER" id="PTHR13847">
    <property type="entry name" value="SARCOSINE DEHYDROGENASE-RELATED"/>
    <property type="match status" value="1"/>
</dbReference>
<sequence length="420" mass="46393">MMNNTDHVIVIGAGIAGLAVAYYLRRNGITVTICEKGDGEDNCSYGNAGLIAPRHIIPLSSPGVISEGLRWMLKAESPFYIKPRLNKELISWIWKFRKASTEKHVDEAGPVLRDMLFRNQNLLIDLEKKESISFGFQKNGHLTICKTEKGLKKEAKKAQKASALGVPTEVLSAKEVQEMEPNIRMDIHGAVYYPKDAHLHPGHLMEQLKALLQKQGVNFRFNTEITDINEKSEGKVDVVSSDNQKLSGTQVVLCSGAWTPELLKRLNFKLPLQAGKGYSITLDSPSTVPQINFLLAEKKVAVTPMMGDLRFAGTMEIVGKDQSVTPAKISALKKSVTQYFPEYSLGDLDGQDVWVGLRPCSPDGLPYVGKVEPFNSIFVSTGHSMVGMSLSFASGEIISQLITENQAKLSHPMMDPNRYM</sequence>
<feature type="domain" description="FAD dependent oxidoreductase" evidence="2">
    <location>
        <begin position="7"/>
        <end position="401"/>
    </location>
</feature>
<keyword evidence="1" id="KW-0812">Transmembrane</keyword>
<comment type="caution">
    <text evidence="3">The sequence shown here is derived from an EMBL/GenBank/DDBJ whole genome shotgun (WGS) entry which is preliminary data.</text>
</comment>
<keyword evidence="1" id="KW-0472">Membrane</keyword>
<evidence type="ECO:0000259" key="2">
    <source>
        <dbReference type="Pfam" id="PF01266"/>
    </source>
</evidence>
<gene>
    <name evidence="3" type="ORF">J6I44_11990</name>
</gene>
<evidence type="ECO:0000313" key="3">
    <source>
        <dbReference type="EMBL" id="MCW9707577.1"/>
    </source>
</evidence>
<dbReference type="Pfam" id="PF01266">
    <property type="entry name" value="DAO"/>
    <property type="match status" value="1"/>
</dbReference>
<reference evidence="3 4" key="1">
    <citation type="submission" date="2021-03" db="EMBL/GenBank/DDBJ databases">
        <title>Aliifodinibius sp. nov., a new bacterium isolated from saline soil.</title>
        <authorList>
            <person name="Galisteo C."/>
            <person name="De La Haba R."/>
            <person name="Sanchez-Porro C."/>
            <person name="Ventosa A."/>
        </authorList>
    </citation>
    <scope>NUCLEOTIDE SEQUENCE [LARGE SCALE GENOMIC DNA]</scope>
    <source>
        <strain evidence="3 4">1BSP15-2V2</strain>
    </source>
</reference>
<feature type="transmembrane region" description="Helical" evidence="1">
    <location>
        <begin position="7"/>
        <end position="24"/>
    </location>
</feature>
<proteinExistence type="predicted"/>
<keyword evidence="4" id="KW-1185">Reference proteome</keyword>
<name>A0ABT3PNZ2_9BACT</name>
<dbReference type="RefSeq" id="WP_265766368.1">
    <property type="nucleotide sequence ID" value="NZ_JAGGJA010000007.1"/>
</dbReference>
<accession>A0ABT3PNZ2</accession>
<keyword evidence="1" id="KW-1133">Transmembrane helix</keyword>
<protein>
    <submittedName>
        <fullName evidence="3">FAD-dependent oxidoreductase</fullName>
    </submittedName>
</protein>
<dbReference type="SUPFAM" id="SSF51905">
    <property type="entry name" value="FAD/NAD(P)-binding domain"/>
    <property type="match status" value="1"/>
</dbReference>
<dbReference type="InterPro" id="IPR036188">
    <property type="entry name" value="FAD/NAD-bd_sf"/>
</dbReference>
<dbReference type="SUPFAM" id="SSF54373">
    <property type="entry name" value="FAD-linked reductases, C-terminal domain"/>
    <property type="match status" value="1"/>
</dbReference>
<dbReference type="Gene3D" id="3.30.9.10">
    <property type="entry name" value="D-Amino Acid Oxidase, subunit A, domain 2"/>
    <property type="match status" value="1"/>
</dbReference>
<dbReference type="EMBL" id="JAGGJA010000007">
    <property type="protein sequence ID" value="MCW9707577.1"/>
    <property type="molecule type" value="Genomic_DNA"/>
</dbReference>
<dbReference type="Gene3D" id="3.50.50.60">
    <property type="entry name" value="FAD/NAD(P)-binding domain"/>
    <property type="match status" value="2"/>
</dbReference>
<evidence type="ECO:0000256" key="1">
    <source>
        <dbReference type="SAM" id="Phobius"/>
    </source>
</evidence>